<dbReference type="PROSITE" id="PS50846">
    <property type="entry name" value="HMA_2"/>
    <property type="match status" value="1"/>
</dbReference>
<dbReference type="AlphaFoldDB" id="A0A087MLV6"/>
<dbReference type="PATRIC" id="fig|1121014.3.peg.276"/>
<keyword evidence="3" id="KW-1185">Reference proteome</keyword>
<comment type="caution">
    <text evidence="2">The sequence shown here is derived from an EMBL/GenBank/DDBJ whole genome shotgun (WGS) entry which is preliminary data.</text>
</comment>
<organism evidence="2 3">
    <name type="scientific">Arenimonas donghaensis DSM 18148 = HO3-R19</name>
    <dbReference type="NCBI Taxonomy" id="1121014"/>
    <lineage>
        <taxon>Bacteria</taxon>
        <taxon>Pseudomonadati</taxon>
        <taxon>Pseudomonadota</taxon>
        <taxon>Gammaproteobacteria</taxon>
        <taxon>Lysobacterales</taxon>
        <taxon>Lysobacteraceae</taxon>
        <taxon>Arenimonas</taxon>
    </lineage>
</organism>
<dbReference type="Pfam" id="PF00403">
    <property type="entry name" value="HMA"/>
    <property type="match status" value="1"/>
</dbReference>
<reference evidence="3" key="1">
    <citation type="submission" date="2013-08" db="EMBL/GenBank/DDBJ databases">
        <title>Genome sequencing of Arenimonas donghaensis.</title>
        <authorList>
            <person name="Chen F."/>
            <person name="Wang G."/>
        </authorList>
    </citation>
    <scope>NUCLEOTIDE SEQUENCE [LARGE SCALE GENOMIC DNA]</scope>
    <source>
        <strain evidence="3">HO3-R19</strain>
    </source>
</reference>
<evidence type="ECO:0000313" key="2">
    <source>
        <dbReference type="EMBL" id="KFL37859.1"/>
    </source>
</evidence>
<gene>
    <name evidence="2" type="ORF">N788_01440</name>
</gene>
<dbReference type="GO" id="GO:0046872">
    <property type="term" value="F:metal ion binding"/>
    <property type="evidence" value="ECO:0007669"/>
    <property type="project" value="InterPro"/>
</dbReference>
<evidence type="ECO:0000259" key="1">
    <source>
        <dbReference type="PROSITE" id="PS50846"/>
    </source>
</evidence>
<dbReference type="OrthoDB" id="9814359at2"/>
<evidence type="ECO:0000313" key="3">
    <source>
        <dbReference type="Proteomes" id="UP000029085"/>
    </source>
</evidence>
<dbReference type="RefSeq" id="WP_034220225.1">
    <property type="nucleotide sequence ID" value="NZ_AVCJ01000001.1"/>
</dbReference>
<name>A0A087MLV6_9GAMM</name>
<dbReference type="EMBL" id="AVCJ01000001">
    <property type="protein sequence ID" value="KFL37859.1"/>
    <property type="molecule type" value="Genomic_DNA"/>
</dbReference>
<sequence>MKFNVSPLTCGRCVTTITQALQAVDPDARVTVDLAAGTLDFDGGLDATALAATLAPHGYSAVPADAPADPGPAGAASCCGTCHA</sequence>
<accession>A0A087MLV6</accession>
<dbReference type="Proteomes" id="UP000029085">
    <property type="component" value="Unassembled WGS sequence"/>
</dbReference>
<dbReference type="STRING" id="1121014.N788_01440"/>
<dbReference type="SUPFAM" id="SSF55008">
    <property type="entry name" value="HMA, heavy metal-associated domain"/>
    <property type="match status" value="1"/>
</dbReference>
<dbReference type="Gene3D" id="3.30.70.100">
    <property type="match status" value="1"/>
</dbReference>
<dbReference type="InterPro" id="IPR006121">
    <property type="entry name" value="HMA_dom"/>
</dbReference>
<dbReference type="InterPro" id="IPR036163">
    <property type="entry name" value="HMA_dom_sf"/>
</dbReference>
<protein>
    <recommendedName>
        <fullName evidence="1">HMA domain-containing protein</fullName>
    </recommendedName>
</protein>
<proteinExistence type="predicted"/>
<reference evidence="2 3" key="2">
    <citation type="journal article" date="2015" name="Stand. Genomic Sci.">
        <title>High quality draft genomic sequence of Arenimonas donghaensis DSM 18148(T).</title>
        <authorList>
            <person name="Chen F."/>
            <person name="Wang H."/>
            <person name="Cao Y."/>
            <person name="Li X."/>
            <person name="Wang G."/>
        </authorList>
    </citation>
    <scope>NUCLEOTIDE SEQUENCE [LARGE SCALE GENOMIC DNA]</scope>
    <source>
        <strain evidence="2 3">HO3-R19</strain>
    </source>
</reference>
<dbReference type="CDD" id="cd00371">
    <property type="entry name" value="HMA"/>
    <property type="match status" value="1"/>
</dbReference>
<feature type="domain" description="HMA" evidence="1">
    <location>
        <begin position="1"/>
        <end position="62"/>
    </location>
</feature>